<dbReference type="STRING" id="1120919.GCA_000429165_01810"/>
<dbReference type="GO" id="GO:0016020">
    <property type="term" value="C:membrane"/>
    <property type="evidence" value="ECO:0007669"/>
    <property type="project" value="InterPro"/>
</dbReference>
<dbReference type="EMBL" id="BJYF01000005">
    <property type="protein sequence ID" value="GEN59165.1"/>
    <property type="molecule type" value="Genomic_DNA"/>
</dbReference>
<reference evidence="3 4" key="1">
    <citation type="submission" date="2019-07" db="EMBL/GenBank/DDBJ databases">
        <title>Whole genome shotgun sequence of Acetobacter nitrogenifigens NBRC 105050.</title>
        <authorList>
            <person name="Hosoyama A."/>
            <person name="Uohara A."/>
            <person name="Ohji S."/>
            <person name="Ichikawa N."/>
        </authorList>
    </citation>
    <scope>NUCLEOTIDE SEQUENCE [LARGE SCALE GENOMIC DNA]</scope>
    <source>
        <strain evidence="3 4">NBRC 105050</strain>
    </source>
</reference>
<dbReference type="GO" id="GO:0015288">
    <property type="term" value="F:porin activity"/>
    <property type="evidence" value="ECO:0007669"/>
    <property type="project" value="InterPro"/>
</dbReference>
<dbReference type="AlphaFoldDB" id="A0A511X899"/>
<dbReference type="PANTHER" id="PTHR37944:SF1">
    <property type="entry name" value="PORIN B"/>
    <property type="match status" value="1"/>
</dbReference>
<protein>
    <submittedName>
        <fullName evidence="3">Uncharacterized protein</fullName>
    </submittedName>
</protein>
<dbReference type="InterPro" id="IPR038673">
    <property type="entry name" value="OprB_sf"/>
</dbReference>
<evidence type="ECO:0000313" key="4">
    <source>
        <dbReference type="Proteomes" id="UP000321635"/>
    </source>
</evidence>
<evidence type="ECO:0000313" key="3">
    <source>
        <dbReference type="EMBL" id="GEN59165.1"/>
    </source>
</evidence>
<gene>
    <name evidence="3" type="ORF">ANI02nite_10490</name>
</gene>
<comment type="caution">
    <text evidence="3">The sequence shown here is derived from an EMBL/GenBank/DDBJ whole genome shotgun (WGS) entry which is preliminary data.</text>
</comment>
<dbReference type="Proteomes" id="UP000321635">
    <property type="component" value="Unassembled WGS sequence"/>
</dbReference>
<name>A0A511X899_9PROT</name>
<evidence type="ECO:0000256" key="2">
    <source>
        <dbReference type="RuleBase" id="RU363072"/>
    </source>
</evidence>
<accession>A0A511X899</accession>
<dbReference type="Gene3D" id="2.40.160.180">
    <property type="entry name" value="Carbohydrate-selective porin OprB"/>
    <property type="match status" value="1"/>
</dbReference>
<dbReference type="PANTHER" id="PTHR37944">
    <property type="entry name" value="PORIN B"/>
    <property type="match status" value="1"/>
</dbReference>
<sequence length="558" mass="60752">MGARPEMKTEIGVLAAGDPYPASQQPDRSVLARPRFIQTVVAAMGLFAGAAEAQGAVPVAGRSTDLAVHAHTSWATGPVDHDPASPARTLSGERVTRIITIPSTTPGQPPNKIEVAPMFSPEVFSGFFPPQWDAHRNTLLEDQYFAPSPTTQHLLPSLNGFRQRLGNYGVGFQMSYKAEALGVASGGKERGMEYIHEVNFRVDLDLKKMLGLDGWSVHGLILERAGRSVGKQKLGDYYINYGEIYGLSGNSVAHLGFLYAEKRFLNNRVDIIFGRMPLSTDFATSPLICTFMLLCSAPVALKLDAGLSVYPKASWGARIRMRPTRDTVLQFGAYQVRPTASDISGWAWAGEETTGAAFPVEFTWQPFFGSKKLVGHYKVGYMHDTSIYADNIGKLSPALAKANGVFARTSQRDSVWVLFDQMIYRSGGVTQMDGAYVLAGYVHNTPRNSIYSDEAWAGASFAGLIPGRNHDRLGVLYNYYRVSPRLEAGQRIREDAGFSLGATVAGPQKTTSVIEVNYGIDAMHGLLVQPEFEYVFRPGGTSRIPNAAVLGVKVIGIL</sequence>
<dbReference type="InterPro" id="IPR007049">
    <property type="entry name" value="Carb-sel_porin_OprB"/>
</dbReference>
<dbReference type="Pfam" id="PF04966">
    <property type="entry name" value="OprB"/>
    <property type="match status" value="1"/>
</dbReference>
<comment type="similarity">
    <text evidence="1 2">Belongs to the OprB family.</text>
</comment>
<evidence type="ECO:0000256" key="1">
    <source>
        <dbReference type="ARBA" id="ARBA00008769"/>
    </source>
</evidence>
<organism evidence="3 4">
    <name type="scientific">Acetobacter nitrogenifigens DSM 23921 = NBRC 105050</name>
    <dbReference type="NCBI Taxonomy" id="1120919"/>
    <lineage>
        <taxon>Bacteria</taxon>
        <taxon>Pseudomonadati</taxon>
        <taxon>Pseudomonadota</taxon>
        <taxon>Alphaproteobacteria</taxon>
        <taxon>Acetobacterales</taxon>
        <taxon>Acetobacteraceae</taxon>
        <taxon>Acetobacter</taxon>
    </lineage>
</organism>
<keyword evidence="4" id="KW-1185">Reference proteome</keyword>
<proteinExistence type="inferred from homology"/>
<dbReference type="GO" id="GO:0008643">
    <property type="term" value="P:carbohydrate transport"/>
    <property type="evidence" value="ECO:0007669"/>
    <property type="project" value="InterPro"/>
</dbReference>
<dbReference type="InterPro" id="IPR052932">
    <property type="entry name" value="OprB_Porin"/>
</dbReference>